<proteinExistence type="predicted"/>
<gene>
    <name evidence="3" type="ORF">E4O86_12095</name>
</gene>
<dbReference type="AlphaFoldDB" id="A0A964T4W3"/>
<dbReference type="Pfam" id="PF23189">
    <property type="entry name" value="UPF0261_C"/>
    <property type="match status" value="1"/>
</dbReference>
<dbReference type="Gene3D" id="3.40.50.12020">
    <property type="entry name" value="Uncharacterised protein family UPF0261, NN domain"/>
    <property type="match status" value="1"/>
</dbReference>
<evidence type="ECO:0000313" key="4">
    <source>
        <dbReference type="Proteomes" id="UP000773614"/>
    </source>
</evidence>
<comment type="caution">
    <text evidence="3">The sequence shown here is derived from an EMBL/GenBank/DDBJ whole genome shotgun (WGS) entry which is preliminary data.</text>
</comment>
<evidence type="ECO:0000259" key="1">
    <source>
        <dbReference type="Pfam" id="PF06792"/>
    </source>
</evidence>
<reference evidence="3" key="1">
    <citation type="submission" date="2019-03" db="EMBL/GenBank/DDBJ databases">
        <title>Afifella sp. nov., isolated from activated sludge.</title>
        <authorList>
            <person name="Li Q."/>
            <person name="Liu Y."/>
        </authorList>
    </citation>
    <scope>NUCLEOTIDE SEQUENCE</scope>
    <source>
        <strain evidence="3">L72</strain>
    </source>
</reference>
<dbReference type="NCBIfam" id="NF002674">
    <property type="entry name" value="PRK02399.1-2"/>
    <property type="match status" value="1"/>
</dbReference>
<feature type="domain" description="UPF0261" evidence="1">
    <location>
        <begin position="11"/>
        <end position="178"/>
    </location>
</feature>
<dbReference type="EMBL" id="SPKJ01000038">
    <property type="protein sequence ID" value="MYZ48450.1"/>
    <property type="molecule type" value="Genomic_DNA"/>
</dbReference>
<evidence type="ECO:0000259" key="2">
    <source>
        <dbReference type="Pfam" id="PF23189"/>
    </source>
</evidence>
<accession>A0A964T4W3</accession>
<feature type="domain" description="UPF0261" evidence="2">
    <location>
        <begin position="192"/>
        <end position="404"/>
    </location>
</feature>
<dbReference type="PANTHER" id="PTHR31862:SF1">
    <property type="entry name" value="UPF0261 DOMAIN PROTEIN (AFU_ORTHOLOGUE AFUA_1G10120)"/>
    <property type="match status" value="1"/>
</dbReference>
<dbReference type="InterPro" id="IPR044122">
    <property type="entry name" value="UPF0261_N"/>
</dbReference>
<dbReference type="PIRSF" id="PIRSF033271">
    <property type="entry name" value="UCP033271"/>
    <property type="match status" value="1"/>
</dbReference>
<dbReference type="PANTHER" id="PTHR31862">
    <property type="entry name" value="UPF0261 DOMAIN PROTEIN (AFU_ORTHOLOGUE AFUA_1G10120)"/>
    <property type="match status" value="1"/>
</dbReference>
<dbReference type="RefSeq" id="WP_161140799.1">
    <property type="nucleotide sequence ID" value="NZ_SPKJ01000038.1"/>
</dbReference>
<dbReference type="InterPro" id="IPR008322">
    <property type="entry name" value="UPF0261"/>
</dbReference>
<protein>
    <submittedName>
        <fullName evidence="3">UPF0261 family protein</fullName>
    </submittedName>
</protein>
<dbReference type="Pfam" id="PF06792">
    <property type="entry name" value="UPF0261"/>
    <property type="match status" value="1"/>
</dbReference>
<dbReference type="OrthoDB" id="9776369at2"/>
<dbReference type="CDD" id="cd15488">
    <property type="entry name" value="Tm-1-like"/>
    <property type="match status" value="1"/>
</dbReference>
<name>A0A964T4W3_9HYPH</name>
<dbReference type="InterPro" id="IPR056778">
    <property type="entry name" value="UPF0261_C"/>
</dbReference>
<sequence>MAGHGSPPAPVAIVGALDTKAEEVLLVRDECRKLGLPTLVFDTGILGEPGCASDIGRAAIAEAGGTPLAALIRERHSGRALAVMSAGLGKILGAMAASSEVAAVLGIGGSRGTVMAAGAMRSLPLGMPKIIVTPSLIGNVRQLVGSSDVVLVPTVADLLGVNRITRPVLQRSVRMLAAWLGFEDPAPARGRTVALTSFGVTTPCVSEVRRLLLSMGTDVVVFPANGIGGPAMERLAEQGAIQGIIDITTHEIADTLCGGTCRTDGLRYGLAALGKIPRVISLGALDFVNFTTGAVPARFAQRLLYEHSSAVTLMRTDRAESGECGSILASRLGESGGRYAIVMPGNGFSEYDRPGGPFWLPEADRACMDAILDAPPGPDGTVVATDMHINEAGFARRLVDEYTRLSDGVAA</sequence>
<organism evidence="3 4">
    <name type="scientific">Propylenella binzhouense</name>
    <dbReference type="NCBI Taxonomy" id="2555902"/>
    <lineage>
        <taxon>Bacteria</taxon>
        <taxon>Pseudomonadati</taxon>
        <taxon>Pseudomonadota</taxon>
        <taxon>Alphaproteobacteria</taxon>
        <taxon>Hyphomicrobiales</taxon>
        <taxon>Propylenellaceae</taxon>
        <taxon>Propylenella</taxon>
    </lineage>
</organism>
<dbReference type="Proteomes" id="UP000773614">
    <property type="component" value="Unassembled WGS sequence"/>
</dbReference>
<dbReference type="Gene3D" id="3.40.50.12030">
    <property type="entry name" value="Uncharacterised protein family UPF0261, NC domain"/>
    <property type="match status" value="1"/>
</dbReference>
<keyword evidence="4" id="KW-1185">Reference proteome</keyword>
<dbReference type="InterPro" id="IPR051353">
    <property type="entry name" value="Tobamovirus_resist_UPF0261"/>
</dbReference>
<evidence type="ECO:0000313" key="3">
    <source>
        <dbReference type="EMBL" id="MYZ48450.1"/>
    </source>
</evidence>